<dbReference type="PANTHER" id="PTHR46910:SF3">
    <property type="entry name" value="HALOTOLERANCE PROTEIN 9-RELATED"/>
    <property type="match status" value="1"/>
</dbReference>
<keyword evidence="4" id="KW-0539">Nucleus</keyword>
<feature type="domain" description="Zn(2)-C6 fungal-type" evidence="6">
    <location>
        <begin position="28"/>
        <end position="55"/>
    </location>
</feature>
<dbReference type="InterPro" id="IPR001138">
    <property type="entry name" value="Zn2Cys6_DnaBD"/>
</dbReference>
<dbReference type="CDD" id="cd00067">
    <property type="entry name" value="GAL4"/>
    <property type="match status" value="3"/>
</dbReference>
<dbReference type="PROSITE" id="PS00463">
    <property type="entry name" value="ZN2_CY6_FUNGAL_1"/>
    <property type="match status" value="2"/>
</dbReference>
<evidence type="ECO:0000313" key="7">
    <source>
        <dbReference type="EMBL" id="KAJ7759192.1"/>
    </source>
</evidence>
<feature type="domain" description="Zn(2)-C6 fungal-type" evidence="6">
    <location>
        <begin position="158"/>
        <end position="189"/>
    </location>
</feature>
<feature type="domain" description="Zn(2)-C6 fungal-type" evidence="6">
    <location>
        <begin position="118"/>
        <end position="145"/>
    </location>
</feature>
<dbReference type="PROSITE" id="PS50048">
    <property type="entry name" value="ZN2_CY6_FUNGAL_2"/>
    <property type="match status" value="5"/>
</dbReference>
<dbReference type="GO" id="GO:0003677">
    <property type="term" value="F:DNA binding"/>
    <property type="evidence" value="ECO:0007669"/>
    <property type="project" value="UniProtKB-KW"/>
</dbReference>
<dbReference type="SUPFAM" id="SSF57701">
    <property type="entry name" value="Zn2/Cys6 DNA-binding domain"/>
    <property type="match status" value="5"/>
</dbReference>
<feature type="region of interest" description="Disordered" evidence="5">
    <location>
        <begin position="93"/>
        <end position="112"/>
    </location>
</feature>
<dbReference type="GO" id="GO:0000981">
    <property type="term" value="F:DNA-binding transcription factor activity, RNA polymerase II-specific"/>
    <property type="evidence" value="ECO:0007669"/>
    <property type="project" value="InterPro"/>
</dbReference>
<evidence type="ECO:0000256" key="4">
    <source>
        <dbReference type="ARBA" id="ARBA00023242"/>
    </source>
</evidence>
<evidence type="ECO:0000259" key="6">
    <source>
        <dbReference type="PROSITE" id="PS50048"/>
    </source>
</evidence>
<evidence type="ECO:0000256" key="1">
    <source>
        <dbReference type="ARBA" id="ARBA00004123"/>
    </source>
</evidence>
<evidence type="ECO:0000256" key="3">
    <source>
        <dbReference type="ARBA" id="ARBA00023125"/>
    </source>
</evidence>
<evidence type="ECO:0000313" key="8">
    <source>
        <dbReference type="Proteomes" id="UP001215598"/>
    </source>
</evidence>
<dbReference type="InterPro" id="IPR036864">
    <property type="entry name" value="Zn2-C6_fun-type_DNA-bd_sf"/>
</dbReference>
<dbReference type="PANTHER" id="PTHR46910">
    <property type="entry name" value="TRANSCRIPTION FACTOR PDR1"/>
    <property type="match status" value="1"/>
</dbReference>
<name>A0AAD7JC16_9AGAR</name>
<feature type="compositionally biased region" description="Low complexity" evidence="5">
    <location>
        <begin position="266"/>
        <end position="285"/>
    </location>
</feature>
<feature type="domain" description="Zn(2)-C6 fungal-type" evidence="6">
    <location>
        <begin position="204"/>
        <end position="235"/>
    </location>
</feature>
<evidence type="ECO:0000256" key="5">
    <source>
        <dbReference type="SAM" id="MobiDB-lite"/>
    </source>
</evidence>
<dbReference type="SMART" id="SM00066">
    <property type="entry name" value="GAL4"/>
    <property type="match status" value="4"/>
</dbReference>
<evidence type="ECO:0000256" key="2">
    <source>
        <dbReference type="ARBA" id="ARBA00022723"/>
    </source>
</evidence>
<dbReference type="Pfam" id="PF00172">
    <property type="entry name" value="Zn_clus"/>
    <property type="match status" value="4"/>
</dbReference>
<keyword evidence="2" id="KW-0479">Metal-binding</keyword>
<dbReference type="Proteomes" id="UP001215598">
    <property type="component" value="Unassembled WGS sequence"/>
</dbReference>
<dbReference type="GO" id="GO:0005634">
    <property type="term" value="C:nucleus"/>
    <property type="evidence" value="ECO:0007669"/>
    <property type="project" value="UniProtKB-SubCell"/>
</dbReference>
<sequence length="325" mass="34939">MDPPPTASVPPPANPSGNESWPRRTSKACSNCRREKLRCSGERPCSGCARKSLQCLDGCDPCRRARARCERSGDGNGGCNRCEERDLECTAEQQQPIAHPSPAPVSEGPTSPERVRTACQNCRNDNKKCDNQRPCSRCVSRSEPCIPLPRGPKQVKTRCEGCRKRNIRCDSEDVRPCQNCVTAGTECVTLARQGRGLGTRVKAACVSCRRNKTRCDGGRPCASCFSRGKGPECREQACKRCGQDECSHRPRPNGNSEGDAPTGNESTPSTSTANQPPSPSASPQNYPGPISWANLDNPSIFGPPAQQGLAYMPPPNPATTDSAPA</sequence>
<protein>
    <recommendedName>
        <fullName evidence="6">Zn(2)-C6 fungal-type domain-containing protein</fullName>
    </recommendedName>
</protein>
<keyword evidence="8" id="KW-1185">Reference proteome</keyword>
<gene>
    <name evidence="7" type="ORF">B0H16DRAFT_1534731</name>
</gene>
<dbReference type="Gene3D" id="4.10.240.10">
    <property type="entry name" value="Zn(2)-C6 fungal-type DNA-binding domain"/>
    <property type="match status" value="5"/>
</dbReference>
<feature type="region of interest" description="Disordered" evidence="5">
    <location>
        <begin position="1"/>
        <end position="25"/>
    </location>
</feature>
<dbReference type="AlphaFoldDB" id="A0AAD7JC16"/>
<dbReference type="EMBL" id="JARKIB010000040">
    <property type="protein sequence ID" value="KAJ7759192.1"/>
    <property type="molecule type" value="Genomic_DNA"/>
</dbReference>
<organism evidence="7 8">
    <name type="scientific">Mycena metata</name>
    <dbReference type="NCBI Taxonomy" id="1033252"/>
    <lineage>
        <taxon>Eukaryota</taxon>
        <taxon>Fungi</taxon>
        <taxon>Dikarya</taxon>
        <taxon>Basidiomycota</taxon>
        <taxon>Agaricomycotina</taxon>
        <taxon>Agaricomycetes</taxon>
        <taxon>Agaricomycetidae</taxon>
        <taxon>Agaricales</taxon>
        <taxon>Marasmiineae</taxon>
        <taxon>Mycenaceae</taxon>
        <taxon>Mycena</taxon>
    </lineage>
</organism>
<feature type="region of interest" description="Disordered" evidence="5">
    <location>
        <begin position="243"/>
        <end position="325"/>
    </location>
</feature>
<proteinExistence type="predicted"/>
<reference evidence="7" key="1">
    <citation type="submission" date="2023-03" db="EMBL/GenBank/DDBJ databases">
        <title>Massive genome expansion in bonnet fungi (Mycena s.s.) driven by repeated elements and novel gene families across ecological guilds.</title>
        <authorList>
            <consortium name="Lawrence Berkeley National Laboratory"/>
            <person name="Harder C.B."/>
            <person name="Miyauchi S."/>
            <person name="Viragh M."/>
            <person name="Kuo A."/>
            <person name="Thoen E."/>
            <person name="Andreopoulos B."/>
            <person name="Lu D."/>
            <person name="Skrede I."/>
            <person name="Drula E."/>
            <person name="Henrissat B."/>
            <person name="Morin E."/>
            <person name="Kohler A."/>
            <person name="Barry K."/>
            <person name="LaButti K."/>
            <person name="Morin E."/>
            <person name="Salamov A."/>
            <person name="Lipzen A."/>
            <person name="Mereny Z."/>
            <person name="Hegedus B."/>
            <person name="Baldrian P."/>
            <person name="Stursova M."/>
            <person name="Weitz H."/>
            <person name="Taylor A."/>
            <person name="Grigoriev I.V."/>
            <person name="Nagy L.G."/>
            <person name="Martin F."/>
            <person name="Kauserud H."/>
        </authorList>
    </citation>
    <scope>NUCLEOTIDE SEQUENCE</scope>
    <source>
        <strain evidence="7">CBHHK182m</strain>
    </source>
</reference>
<dbReference type="GO" id="GO:0008270">
    <property type="term" value="F:zinc ion binding"/>
    <property type="evidence" value="ECO:0007669"/>
    <property type="project" value="InterPro"/>
</dbReference>
<accession>A0AAD7JC16</accession>
<keyword evidence="3" id="KW-0238">DNA-binding</keyword>
<comment type="subcellular location">
    <subcellularLocation>
        <location evidence="1">Nucleus</location>
    </subcellularLocation>
</comment>
<feature type="domain" description="Zn(2)-C6 fungal-type" evidence="6">
    <location>
        <begin position="58"/>
        <end position="91"/>
    </location>
</feature>
<comment type="caution">
    <text evidence="7">The sequence shown here is derived from an EMBL/GenBank/DDBJ whole genome shotgun (WGS) entry which is preliminary data.</text>
</comment>
<dbReference type="InterPro" id="IPR050987">
    <property type="entry name" value="AtrR-like"/>
</dbReference>
<feature type="compositionally biased region" description="Pro residues" evidence="5">
    <location>
        <begin position="1"/>
        <end position="14"/>
    </location>
</feature>